<dbReference type="Proteomes" id="UP001176806">
    <property type="component" value="Unassembled WGS sequence"/>
</dbReference>
<evidence type="ECO:0000313" key="1">
    <source>
        <dbReference type="EMBL" id="MDO5972789.1"/>
    </source>
</evidence>
<keyword evidence="2" id="KW-1185">Reference proteome</keyword>
<dbReference type="Gene3D" id="3.40.30.10">
    <property type="entry name" value="Glutaredoxin"/>
    <property type="match status" value="1"/>
</dbReference>
<sequence length="288" mass="34059">MKIYLILFLVIVLYGCNNSPKISLTNPSCDDLEGIELNNTLIFFDSKGYLNNEDYLGSPSKKLKEEILKDSVLISEINNKLNFIVITYECENAKKIISKYEITNFPTIIKTDNKSNEIFRNIGLTTSSSLRRKLFEKSDKERPKIIYRVSYPKDTVSWSIYEPLSDFWEIKSGSINIFNISIDDNEFIYFNSSGSWGYGDNYETRKEQYVDIVRHRRVLNTFDFYIDKKNNITFRKLIYKDENDNLLKNIEYESEVFHFKTINKNEIKIYDESKELVLVRDTLDNWKK</sequence>
<dbReference type="InterPro" id="IPR036249">
    <property type="entry name" value="Thioredoxin-like_sf"/>
</dbReference>
<organism evidence="1 2">
    <name type="scientific">Flavivirga jejuensis</name>
    <dbReference type="NCBI Taxonomy" id="870487"/>
    <lineage>
        <taxon>Bacteria</taxon>
        <taxon>Pseudomonadati</taxon>
        <taxon>Bacteroidota</taxon>
        <taxon>Flavobacteriia</taxon>
        <taxon>Flavobacteriales</taxon>
        <taxon>Flavobacteriaceae</taxon>
        <taxon>Flavivirga</taxon>
    </lineage>
</organism>
<accession>A0ABT8WIE9</accession>
<gene>
    <name evidence="1" type="ORF">Q4Q40_01220</name>
</gene>
<evidence type="ECO:0000313" key="2">
    <source>
        <dbReference type="Proteomes" id="UP001176806"/>
    </source>
</evidence>
<dbReference type="EMBL" id="JAUOEL010000001">
    <property type="protein sequence ID" value="MDO5972789.1"/>
    <property type="molecule type" value="Genomic_DNA"/>
</dbReference>
<name>A0ABT8WIE9_9FLAO</name>
<dbReference type="PROSITE" id="PS51257">
    <property type="entry name" value="PROKAR_LIPOPROTEIN"/>
    <property type="match status" value="1"/>
</dbReference>
<dbReference type="RefSeq" id="WP_303299849.1">
    <property type="nucleotide sequence ID" value="NZ_BAABDA010000042.1"/>
</dbReference>
<proteinExistence type="predicted"/>
<dbReference type="SUPFAM" id="SSF52833">
    <property type="entry name" value="Thioredoxin-like"/>
    <property type="match status" value="1"/>
</dbReference>
<comment type="caution">
    <text evidence="1">The sequence shown here is derived from an EMBL/GenBank/DDBJ whole genome shotgun (WGS) entry which is preliminary data.</text>
</comment>
<protein>
    <submittedName>
        <fullName evidence="1">Uncharacterized protein</fullName>
    </submittedName>
</protein>
<reference evidence="1" key="1">
    <citation type="submission" date="2023-07" db="EMBL/GenBank/DDBJ databases">
        <title>Two novel species in the genus Flavivirga.</title>
        <authorList>
            <person name="Kwon K."/>
        </authorList>
    </citation>
    <scope>NUCLEOTIDE SEQUENCE</scope>
    <source>
        <strain evidence="1">KACC 14158</strain>
    </source>
</reference>